<evidence type="ECO:0000259" key="1">
    <source>
        <dbReference type="Pfam" id="PF13472"/>
    </source>
</evidence>
<organism evidence="2 3">
    <name type="scientific">Lepidopterella palustris CBS 459.81</name>
    <dbReference type="NCBI Taxonomy" id="1314670"/>
    <lineage>
        <taxon>Eukaryota</taxon>
        <taxon>Fungi</taxon>
        <taxon>Dikarya</taxon>
        <taxon>Ascomycota</taxon>
        <taxon>Pezizomycotina</taxon>
        <taxon>Dothideomycetes</taxon>
        <taxon>Pleosporomycetidae</taxon>
        <taxon>Mytilinidiales</taxon>
        <taxon>Argynnaceae</taxon>
        <taxon>Lepidopterella</taxon>
    </lineage>
</organism>
<protein>
    <submittedName>
        <fullName evidence="2">SGNH hydrolase</fullName>
    </submittedName>
</protein>
<dbReference type="CDD" id="cd01838">
    <property type="entry name" value="Isoamyl_acetate_hydrolase_like"/>
    <property type="match status" value="1"/>
</dbReference>
<dbReference type="SUPFAM" id="SSF52266">
    <property type="entry name" value="SGNH hydrolase"/>
    <property type="match status" value="1"/>
</dbReference>
<gene>
    <name evidence="2" type="ORF">K432DRAFT_332038</name>
</gene>
<feature type="domain" description="SGNH hydrolase-type esterase" evidence="1">
    <location>
        <begin position="10"/>
        <end position="217"/>
    </location>
</feature>
<accession>A0A8E2E6U1</accession>
<name>A0A8E2E6U1_9PEZI</name>
<dbReference type="Gene3D" id="3.40.50.1110">
    <property type="entry name" value="SGNH hydrolase"/>
    <property type="match status" value="1"/>
</dbReference>
<dbReference type="PANTHER" id="PTHR14209:SF19">
    <property type="entry name" value="ISOAMYL ACETATE-HYDROLYZING ESTERASE 1 HOMOLOG"/>
    <property type="match status" value="1"/>
</dbReference>
<proteinExistence type="predicted"/>
<reference evidence="2 3" key="1">
    <citation type="journal article" date="2016" name="Nat. Commun.">
        <title>Ectomycorrhizal ecology is imprinted in the genome of the dominant symbiotic fungus Cenococcum geophilum.</title>
        <authorList>
            <consortium name="DOE Joint Genome Institute"/>
            <person name="Peter M."/>
            <person name="Kohler A."/>
            <person name="Ohm R.A."/>
            <person name="Kuo A."/>
            <person name="Krutzmann J."/>
            <person name="Morin E."/>
            <person name="Arend M."/>
            <person name="Barry K.W."/>
            <person name="Binder M."/>
            <person name="Choi C."/>
            <person name="Clum A."/>
            <person name="Copeland A."/>
            <person name="Grisel N."/>
            <person name="Haridas S."/>
            <person name="Kipfer T."/>
            <person name="LaButti K."/>
            <person name="Lindquist E."/>
            <person name="Lipzen A."/>
            <person name="Maire R."/>
            <person name="Meier B."/>
            <person name="Mihaltcheva S."/>
            <person name="Molinier V."/>
            <person name="Murat C."/>
            <person name="Poggeler S."/>
            <person name="Quandt C.A."/>
            <person name="Sperisen C."/>
            <person name="Tritt A."/>
            <person name="Tisserant E."/>
            <person name="Crous P.W."/>
            <person name="Henrissat B."/>
            <person name="Nehls U."/>
            <person name="Egli S."/>
            <person name="Spatafora J.W."/>
            <person name="Grigoriev I.V."/>
            <person name="Martin F.M."/>
        </authorList>
    </citation>
    <scope>NUCLEOTIDE SEQUENCE [LARGE SCALE GENOMIC DNA]</scope>
    <source>
        <strain evidence="2 3">CBS 459.81</strain>
    </source>
</reference>
<dbReference type="Pfam" id="PF13472">
    <property type="entry name" value="Lipase_GDSL_2"/>
    <property type="match status" value="1"/>
</dbReference>
<keyword evidence="3" id="KW-1185">Reference proteome</keyword>
<dbReference type="PANTHER" id="PTHR14209">
    <property type="entry name" value="ISOAMYL ACETATE-HYDROLYZING ESTERASE 1"/>
    <property type="match status" value="1"/>
</dbReference>
<evidence type="ECO:0000313" key="3">
    <source>
        <dbReference type="Proteomes" id="UP000250266"/>
    </source>
</evidence>
<sequence>MAAAYDQFFLFGDSITEQSSDQGRGFSFAAALQYAYIRRLDVVNRGFSGYNTDQAVDVLPMIIPAPEYARIRFLMVFFGANDASIPEALNKQHVPLARYRENLLRIVTHPAIVAHKPRVILVTPPPVNEHLQWIRDKARGFERVSRTAVATKSYADAVCELGKELGIPVLNLWKTFISKTGWKIEEPIPGSMEINENSILEDLMHDGLHFNPAGYRILYDEMMKLIAEHWPDQLPENLPYIFPTWNDDLAWETFEQKTNQNEDTK</sequence>
<dbReference type="Proteomes" id="UP000250266">
    <property type="component" value="Unassembled WGS sequence"/>
</dbReference>
<dbReference type="InterPro" id="IPR045136">
    <property type="entry name" value="Iah1-like"/>
</dbReference>
<dbReference type="OrthoDB" id="671439at2759"/>
<dbReference type="EMBL" id="KV745059">
    <property type="protein sequence ID" value="OCK78432.1"/>
    <property type="molecule type" value="Genomic_DNA"/>
</dbReference>
<dbReference type="InterPro" id="IPR013830">
    <property type="entry name" value="SGNH_hydro"/>
</dbReference>
<dbReference type="AlphaFoldDB" id="A0A8E2E6U1"/>
<dbReference type="InterPro" id="IPR036514">
    <property type="entry name" value="SGNH_hydro_sf"/>
</dbReference>
<dbReference type="GO" id="GO:0016787">
    <property type="term" value="F:hydrolase activity"/>
    <property type="evidence" value="ECO:0007669"/>
    <property type="project" value="UniProtKB-KW"/>
</dbReference>
<evidence type="ECO:0000313" key="2">
    <source>
        <dbReference type="EMBL" id="OCK78432.1"/>
    </source>
</evidence>
<keyword evidence="2" id="KW-0378">Hydrolase</keyword>